<reference evidence="2 3" key="1">
    <citation type="submission" date="2024-05" db="EMBL/GenBank/DDBJ databases">
        <title>A high-quality chromosomal-level genome assembly of Topmouth culter (Culter alburnus).</title>
        <authorList>
            <person name="Zhao H."/>
        </authorList>
    </citation>
    <scope>NUCLEOTIDE SEQUENCE [LARGE SCALE GENOMIC DNA]</scope>
    <source>
        <strain evidence="2">CATC2023</strain>
        <tissue evidence="2">Muscle</tissue>
    </source>
</reference>
<keyword evidence="3" id="KW-1185">Reference proteome</keyword>
<protein>
    <submittedName>
        <fullName evidence="2">Uncharacterized protein</fullName>
    </submittedName>
</protein>
<dbReference type="AlphaFoldDB" id="A0AAW1Z6U8"/>
<dbReference type="EMBL" id="JAWDJR010000021">
    <property type="protein sequence ID" value="KAK9955750.1"/>
    <property type="molecule type" value="Genomic_DNA"/>
</dbReference>
<sequence>NWDDEMLHAWTISDFSEALPIESQTVKSGSENVAHVSGSEPDSDSDALPSNQEAFKNEGQSCVCQSKDVMSGQFLAFREENELLHQKRRAENEILRQQVKSLKSSVELLVKNQNIASDHRRRDRQEYELFNRTVTTELQGQRAGLKEVIALLRRHGSIQQLLRTDQELTVELMKQMVEKFIPRFGKS</sequence>
<organism evidence="2 3">
    <name type="scientific">Culter alburnus</name>
    <name type="common">Topmouth culter</name>
    <dbReference type="NCBI Taxonomy" id="194366"/>
    <lineage>
        <taxon>Eukaryota</taxon>
        <taxon>Metazoa</taxon>
        <taxon>Chordata</taxon>
        <taxon>Craniata</taxon>
        <taxon>Vertebrata</taxon>
        <taxon>Euteleostomi</taxon>
        <taxon>Actinopterygii</taxon>
        <taxon>Neopterygii</taxon>
        <taxon>Teleostei</taxon>
        <taxon>Ostariophysi</taxon>
        <taxon>Cypriniformes</taxon>
        <taxon>Xenocyprididae</taxon>
        <taxon>Xenocypridinae</taxon>
        <taxon>Culter</taxon>
    </lineage>
</organism>
<accession>A0AAW1Z6U8</accession>
<evidence type="ECO:0000256" key="1">
    <source>
        <dbReference type="SAM" id="MobiDB-lite"/>
    </source>
</evidence>
<name>A0AAW1Z6U8_CULAL</name>
<evidence type="ECO:0000313" key="2">
    <source>
        <dbReference type="EMBL" id="KAK9955750.1"/>
    </source>
</evidence>
<proteinExistence type="predicted"/>
<dbReference type="Proteomes" id="UP001479290">
    <property type="component" value="Unassembled WGS sequence"/>
</dbReference>
<comment type="caution">
    <text evidence="2">The sequence shown here is derived from an EMBL/GenBank/DDBJ whole genome shotgun (WGS) entry which is preliminary data.</text>
</comment>
<evidence type="ECO:0000313" key="3">
    <source>
        <dbReference type="Proteomes" id="UP001479290"/>
    </source>
</evidence>
<gene>
    <name evidence="2" type="ORF">ABG768_015606</name>
</gene>
<feature type="non-terminal residue" evidence="2">
    <location>
        <position position="1"/>
    </location>
</feature>
<feature type="region of interest" description="Disordered" evidence="1">
    <location>
        <begin position="26"/>
        <end position="52"/>
    </location>
</feature>